<name>A0ACC3N6Q4_9PEZI</name>
<evidence type="ECO:0000313" key="1">
    <source>
        <dbReference type="EMBL" id="KAK3711072.1"/>
    </source>
</evidence>
<reference evidence="1" key="1">
    <citation type="submission" date="2023-07" db="EMBL/GenBank/DDBJ databases">
        <title>Black Yeasts Isolated from many extreme environments.</title>
        <authorList>
            <person name="Coleine C."/>
            <person name="Stajich J.E."/>
            <person name="Selbmann L."/>
        </authorList>
    </citation>
    <scope>NUCLEOTIDE SEQUENCE</scope>
    <source>
        <strain evidence="1">CCFEE 5714</strain>
    </source>
</reference>
<gene>
    <name evidence="1" type="ORF">LTR37_009859</name>
</gene>
<keyword evidence="2" id="KW-1185">Reference proteome</keyword>
<proteinExistence type="predicted"/>
<comment type="caution">
    <text evidence="1">The sequence shown here is derived from an EMBL/GenBank/DDBJ whole genome shotgun (WGS) entry which is preliminary data.</text>
</comment>
<sequence length="364" mass="39329">MPPAMTPAPWIRTCVFRSPRPNAALRSVIGVKRAAYSTSTNDSGTLPKAAQGEPGPNTQQQEHVSEEAAKMAKITGGEGPDMDAGTPIQEIMQEEKDTRKDAPEVLKQDPQNGAAGAKPSTTTGGRREFSTMARRRMAMDTHSMSTQPPLDPSMLPSASQRLAYQPTTTTSTDATKPGHKFPLPTLPLPPTARLHHRHDPIVLQLTNLLMRDGKKATAEKNMSHILNHLRTAPAPTYSPSRPLLPGAPPASHLPLNPVLYLTLAIDSIAPLLRIRSQRGAAGGGVALQIPVPLGLRQRRRQAFQWILDAAGKRGSREHFAQRVANEIVGVVEGRSGIWERRSAVHRLGTTARSNLMGGGRGGRR</sequence>
<dbReference type="EMBL" id="JAUTXU010000079">
    <property type="protein sequence ID" value="KAK3711072.1"/>
    <property type="molecule type" value="Genomic_DNA"/>
</dbReference>
<accession>A0ACC3N6Q4</accession>
<dbReference type="Proteomes" id="UP001281147">
    <property type="component" value="Unassembled WGS sequence"/>
</dbReference>
<protein>
    <submittedName>
        <fullName evidence="1">Uncharacterized protein</fullName>
    </submittedName>
</protein>
<evidence type="ECO:0000313" key="2">
    <source>
        <dbReference type="Proteomes" id="UP001281147"/>
    </source>
</evidence>
<organism evidence="1 2">
    <name type="scientific">Vermiconidia calcicola</name>
    <dbReference type="NCBI Taxonomy" id="1690605"/>
    <lineage>
        <taxon>Eukaryota</taxon>
        <taxon>Fungi</taxon>
        <taxon>Dikarya</taxon>
        <taxon>Ascomycota</taxon>
        <taxon>Pezizomycotina</taxon>
        <taxon>Dothideomycetes</taxon>
        <taxon>Dothideomycetidae</taxon>
        <taxon>Mycosphaerellales</taxon>
        <taxon>Extremaceae</taxon>
        <taxon>Vermiconidia</taxon>
    </lineage>
</organism>